<dbReference type="STRING" id="888061.AXF15_11330"/>
<dbReference type="InterPro" id="IPR003746">
    <property type="entry name" value="DUF167"/>
</dbReference>
<dbReference type="OrthoDB" id="9800587at2"/>
<protein>
    <recommendedName>
        <fullName evidence="2">UPF0235 protein AXF15_11330</fullName>
    </recommendedName>
</protein>
<dbReference type="Gene3D" id="3.30.1200.10">
    <property type="entry name" value="YggU-like"/>
    <property type="match status" value="1"/>
</dbReference>
<dbReference type="AlphaFoldDB" id="A0A0X8JRF1"/>
<dbReference type="PANTHER" id="PTHR13420:SF7">
    <property type="entry name" value="UPF0235 PROTEIN C15ORF40"/>
    <property type="match status" value="1"/>
</dbReference>
<name>A0A0X8JRF1_9BACT</name>
<dbReference type="KEGG" id="doa:AXF15_11330"/>
<proteinExistence type="inferred from homology"/>
<dbReference type="RefSeq" id="WP_066607536.1">
    <property type="nucleotide sequence ID" value="NZ_CP014230.1"/>
</dbReference>
<evidence type="ECO:0000256" key="2">
    <source>
        <dbReference type="HAMAP-Rule" id="MF_00634"/>
    </source>
</evidence>
<dbReference type="Pfam" id="PF02594">
    <property type="entry name" value="DUF167"/>
    <property type="match status" value="1"/>
</dbReference>
<evidence type="ECO:0000313" key="4">
    <source>
        <dbReference type="Proteomes" id="UP000063964"/>
    </source>
</evidence>
<evidence type="ECO:0000313" key="3">
    <source>
        <dbReference type="EMBL" id="AMD93632.1"/>
    </source>
</evidence>
<gene>
    <name evidence="3" type="ORF">AXF15_11330</name>
</gene>
<dbReference type="HAMAP" id="MF_00634">
    <property type="entry name" value="UPF0235"/>
    <property type="match status" value="1"/>
</dbReference>
<reference evidence="4" key="1">
    <citation type="submission" date="2016-02" db="EMBL/GenBank/DDBJ databases">
        <authorList>
            <person name="Holder M.E."/>
            <person name="Ajami N.J."/>
            <person name="Petrosino J.F."/>
        </authorList>
    </citation>
    <scope>NUCLEOTIDE SEQUENCE [LARGE SCALE GENOMIC DNA]</scope>
    <source>
        <strain evidence="4">DSM 12838</strain>
    </source>
</reference>
<evidence type="ECO:0000256" key="1">
    <source>
        <dbReference type="ARBA" id="ARBA00010364"/>
    </source>
</evidence>
<dbReference type="Proteomes" id="UP000063964">
    <property type="component" value="Chromosome"/>
</dbReference>
<accession>A0A0X8JRF1</accession>
<dbReference type="EMBL" id="CP014230">
    <property type="protein sequence ID" value="AMD93632.1"/>
    <property type="molecule type" value="Genomic_DNA"/>
</dbReference>
<dbReference type="SMART" id="SM01152">
    <property type="entry name" value="DUF167"/>
    <property type="match status" value="1"/>
</dbReference>
<dbReference type="InterPro" id="IPR036591">
    <property type="entry name" value="YggU-like_sf"/>
</dbReference>
<comment type="similarity">
    <text evidence="1 2">Belongs to the UPF0235 family.</text>
</comment>
<dbReference type="GO" id="GO:0005737">
    <property type="term" value="C:cytoplasm"/>
    <property type="evidence" value="ECO:0007669"/>
    <property type="project" value="TreeGrafter"/>
</dbReference>
<dbReference type="NCBIfam" id="TIGR00251">
    <property type="entry name" value="DUF167 family protein"/>
    <property type="match status" value="1"/>
</dbReference>
<dbReference type="SUPFAM" id="SSF69786">
    <property type="entry name" value="YggU-like"/>
    <property type="match status" value="1"/>
</dbReference>
<dbReference type="PANTHER" id="PTHR13420">
    <property type="entry name" value="UPF0235 PROTEIN C15ORF40"/>
    <property type="match status" value="1"/>
</dbReference>
<keyword evidence="4" id="KW-1185">Reference proteome</keyword>
<organism evidence="3 4">
    <name type="scientific">Desulfomicrobium orale DSM 12838</name>
    <dbReference type="NCBI Taxonomy" id="888061"/>
    <lineage>
        <taxon>Bacteria</taxon>
        <taxon>Pseudomonadati</taxon>
        <taxon>Thermodesulfobacteriota</taxon>
        <taxon>Desulfovibrionia</taxon>
        <taxon>Desulfovibrionales</taxon>
        <taxon>Desulfomicrobiaceae</taxon>
        <taxon>Desulfomicrobium</taxon>
    </lineage>
</organism>
<sequence>MSGRPVCVVPAKGGWRISVWVQPGAKKTEFAGMHGEHVKIRLQAPAVDNKANTALTFFVAEALGLRPRQVTIESGHGARKKSLVVHAEEEPDWNLFSAGDTANLN</sequence>